<feature type="region of interest" description="Disordered" evidence="1">
    <location>
        <begin position="176"/>
        <end position="228"/>
    </location>
</feature>
<dbReference type="OrthoDB" id="672127at2759"/>
<proteinExistence type="predicted"/>
<organism evidence="2 3">
    <name type="scientific">Morella rubra</name>
    <name type="common">Chinese bayberry</name>
    <dbReference type="NCBI Taxonomy" id="262757"/>
    <lineage>
        <taxon>Eukaryota</taxon>
        <taxon>Viridiplantae</taxon>
        <taxon>Streptophyta</taxon>
        <taxon>Embryophyta</taxon>
        <taxon>Tracheophyta</taxon>
        <taxon>Spermatophyta</taxon>
        <taxon>Magnoliopsida</taxon>
        <taxon>eudicotyledons</taxon>
        <taxon>Gunneridae</taxon>
        <taxon>Pentapetalae</taxon>
        <taxon>rosids</taxon>
        <taxon>fabids</taxon>
        <taxon>Fagales</taxon>
        <taxon>Myricaceae</taxon>
        <taxon>Morella</taxon>
    </lineage>
</organism>
<reference evidence="2 3" key="1">
    <citation type="journal article" date="2019" name="Plant Biotechnol. J.">
        <title>The red bayberry genome and genetic basis of sex determination.</title>
        <authorList>
            <person name="Jia H.M."/>
            <person name="Jia H.J."/>
            <person name="Cai Q.L."/>
            <person name="Wang Y."/>
            <person name="Zhao H.B."/>
            <person name="Yang W.F."/>
            <person name="Wang G.Y."/>
            <person name="Li Y.H."/>
            <person name="Zhan D.L."/>
            <person name="Shen Y.T."/>
            <person name="Niu Q.F."/>
            <person name="Chang L."/>
            <person name="Qiu J."/>
            <person name="Zhao L."/>
            <person name="Xie H.B."/>
            <person name="Fu W.Y."/>
            <person name="Jin J."/>
            <person name="Li X.W."/>
            <person name="Jiao Y."/>
            <person name="Zhou C.C."/>
            <person name="Tu T."/>
            <person name="Chai C.Y."/>
            <person name="Gao J.L."/>
            <person name="Fan L.J."/>
            <person name="van de Weg E."/>
            <person name="Wang J.Y."/>
            <person name="Gao Z.S."/>
        </authorList>
    </citation>
    <scope>NUCLEOTIDE SEQUENCE [LARGE SCALE GENOMIC DNA]</scope>
    <source>
        <tissue evidence="2">Leaves</tissue>
    </source>
</reference>
<accession>A0A6A1W862</accession>
<evidence type="ECO:0000313" key="2">
    <source>
        <dbReference type="EMBL" id="KAB1221432.1"/>
    </source>
</evidence>
<evidence type="ECO:0000256" key="1">
    <source>
        <dbReference type="SAM" id="MobiDB-lite"/>
    </source>
</evidence>
<sequence length="228" mass="26417">MTKDMDSFDPFVNPMTKELERFDPFIVADIERQQTDRGNRASFDIENPFDALVKFMKMELGSLPCLSSECSIYRVPERLRQIKEKFYTPQLVSIGPFHYGREGLKAMEEHKMRYLKPFIERTGESLEFFIGLVKEKEARLRGCYPETIPFSREEFVKIILMDAAFLAEFLLRSDEEKQKGENNRNAPPRSYSTPKKGENDQDVTTCSYSSEPQDGNDPIFNKDTGCMA</sequence>
<dbReference type="AlphaFoldDB" id="A0A6A1W862"/>
<keyword evidence="3" id="KW-1185">Reference proteome</keyword>
<gene>
    <name evidence="2" type="ORF">CJ030_MR2G013156</name>
</gene>
<dbReference type="Pfam" id="PF03140">
    <property type="entry name" value="DUF247"/>
    <property type="match status" value="1"/>
</dbReference>
<protein>
    <submittedName>
        <fullName evidence="2">Uncharacterized protein</fullName>
    </submittedName>
</protein>
<feature type="compositionally biased region" description="Polar residues" evidence="1">
    <location>
        <begin position="202"/>
        <end position="213"/>
    </location>
</feature>
<comment type="caution">
    <text evidence="2">The sequence shown here is derived from an EMBL/GenBank/DDBJ whole genome shotgun (WGS) entry which is preliminary data.</text>
</comment>
<dbReference type="EMBL" id="RXIC02000020">
    <property type="protein sequence ID" value="KAB1221432.1"/>
    <property type="molecule type" value="Genomic_DNA"/>
</dbReference>
<dbReference type="InterPro" id="IPR004158">
    <property type="entry name" value="DUF247_pln"/>
</dbReference>
<name>A0A6A1W862_9ROSI</name>
<dbReference type="PANTHER" id="PTHR31170">
    <property type="entry name" value="BNAC04G53230D PROTEIN"/>
    <property type="match status" value="1"/>
</dbReference>
<dbReference type="PANTHER" id="PTHR31170:SF17">
    <property type="match status" value="1"/>
</dbReference>
<evidence type="ECO:0000313" key="3">
    <source>
        <dbReference type="Proteomes" id="UP000516437"/>
    </source>
</evidence>
<dbReference type="Proteomes" id="UP000516437">
    <property type="component" value="Chromosome 2"/>
</dbReference>